<dbReference type="HOGENOM" id="CLU_022883_6_1_1"/>
<gene>
    <name evidence="3" type="ORF">PAXINDRAFT_13134</name>
</gene>
<feature type="signal peptide" evidence="2">
    <location>
        <begin position="1"/>
        <end position="17"/>
    </location>
</feature>
<organism evidence="3 4">
    <name type="scientific">Paxillus involutus ATCC 200175</name>
    <dbReference type="NCBI Taxonomy" id="664439"/>
    <lineage>
        <taxon>Eukaryota</taxon>
        <taxon>Fungi</taxon>
        <taxon>Dikarya</taxon>
        <taxon>Basidiomycota</taxon>
        <taxon>Agaricomycotina</taxon>
        <taxon>Agaricomycetes</taxon>
        <taxon>Agaricomycetidae</taxon>
        <taxon>Boletales</taxon>
        <taxon>Paxilineae</taxon>
        <taxon>Paxillaceae</taxon>
        <taxon>Paxillus</taxon>
    </lineage>
</organism>
<feature type="transmembrane region" description="Helical" evidence="1">
    <location>
        <begin position="41"/>
        <end position="61"/>
    </location>
</feature>
<keyword evidence="1" id="KW-1133">Transmembrane helix</keyword>
<feature type="transmembrane region" description="Helical" evidence="1">
    <location>
        <begin position="113"/>
        <end position="129"/>
    </location>
</feature>
<feature type="transmembrane region" description="Helical" evidence="1">
    <location>
        <begin position="195"/>
        <end position="219"/>
    </location>
</feature>
<dbReference type="AlphaFoldDB" id="A0A0C9TUU0"/>
<reference evidence="4" key="2">
    <citation type="submission" date="2015-01" db="EMBL/GenBank/DDBJ databases">
        <title>Evolutionary Origins and Diversification of the Mycorrhizal Mutualists.</title>
        <authorList>
            <consortium name="DOE Joint Genome Institute"/>
            <consortium name="Mycorrhizal Genomics Consortium"/>
            <person name="Kohler A."/>
            <person name="Kuo A."/>
            <person name="Nagy L.G."/>
            <person name="Floudas D."/>
            <person name="Copeland A."/>
            <person name="Barry K.W."/>
            <person name="Cichocki N."/>
            <person name="Veneault-Fourrey C."/>
            <person name="LaButti K."/>
            <person name="Lindquist E.A."/>
            <person name="Lipzen A."/>
            <person name="Lundell T."/>
            <person name="Morin E."/>
            <person name="Murat C."/>
            <person name="Riley R."/>
            <person name="Ohm R."/>
            <person name="Sun H."/>
            <person name="Tunlid A."/>
            <person name="Henrissat B."/>
            <person name="Grigoriev I.V."/>
            <person name="Hibbett D.S."/>
            <person name="Martin F."/>
        </authorList>
    </citation>
    <scope>NUCLEOTIDE SEQUENCE [LARGE SCALE GENOMIC DNA]</scope>
    <source>
        <strain evidence="4">ATCC 200175</strain>
    </source>
</reference>
<evidence type="ECO:0000256" key="2">
    <source>
        <dbReference type="SAM" id="SignalP"/>
    </source>
</evidence>
<dbReference type="Proteomes" id="UP000053647">
    <property type="component" value="Unassembled WGS sequence"/>
</dbReference>
<keyword evidence="1" id="KW-0472">Membrane</keyword>
<keyword evidence="1" id="KW-0812">Transmembrane</keyword>
<feature type="transmembrane region" description="Helical" evidence="1">
    <location>
        <begin position="286"/>
        <end position="304"/>
    </location>
</feature>
<dbReference type="PANTHER" id="PTHR35043">
    <property type="entry name" value="TRANSCRIPTION FACTOR DOMAIN-CONTAINING PROTEIN"/>
    <property type="match status" value="1"/>
</dbReference>
<feature type="transmembrane region" description="Helical" evidence="1">
    <location>
        <begin position="316"/>
        <end position="338"/>
    </location>
</feature>
<feature type="transmembrane region" description="Helical" evidence="1">
    <location>
        <begin position="73"/>
        <end position="93"/>
    </location>
</feature>
<feature type="transmembrane region" description="Helical" evidence="1">
    <location>
        <begin position="358"/>
        <end position="380"/>
    </location>
</feature>
<reference evidence="3 4" key="1">
    <citation type="submission" date="2014-06" db="EMBL/GenBank/DDBJ databases">
        <authorList>
            <consortium name="DOE Joint Genome Institute"/>
            <person name="Kuo A."/>
            <person name="Kohler A."/>
            <person name="Nagy L.G."/>
            <person name="Floudas D."/>
            <person name="Copeland A."/>
            <person name="Barry K.W."/>
            <person name="Cichocki N."/>
            <person name="Veneault-Fourrey C."/>
            <person name="LaButti K."/>
            <person name="Lindquist E.A."/>
            <person name="Lipzen A."/>
            <person name="Lundell T."/>
            <person name="Morin E."/>
            <person name="Murat C."/>
            <person name="Sun H."/>
            <person name="Tunlid A."/>
            <person name="Henrissat B."/>
            <person name="Grigoriev I.V."/>
            <person name="Hibbett D.S."/>
            <person name="Martin F."/>
            <person name="Nordberg H.P."/>
            <person name="Cantor M.N."/>
            <person name="Hua S.X."/>
        </authorList>
    </citation>
    <scope>NUCLEOTIDE SEQUENCE [LARGE SCALE GENOMIC DNA]</scope>
    <source>
        <strain evidence="3 4">ATCC 200175</strain>
    </source>
</reference>
<sequence length="402" mass="44755">MLPLLLVFSLLVQLASAAPTNAASESPAPAPDPTSSNYRSVWSILGTCALTLIICVWKSSFPNITHEKKWYKVVLYRVALGLVALVTPEITAVRAFLEWREAGKIKENFSNRGWTRAHGFFALMGGFLLQDGTRRKLLKDTYDLECLRDEGIVNPKITKEEIRDRSKSDGIGNAVLVLQLSWFILQVIARGANDLAITLVEIDTLALAVLSLPLFFFWWSKPMAVERPHIFYISKQRSTDSSADDDGTQKASFNSEQDYTFSISRGRGDWFSEIATGGLTVDGHEVLPVLLIVWIIFGSLHLIAWDFQFPSQVEKIMWRAASLTLIGAPCIYLLVIVVGKESFDAFAEPQLPDMILPILMFGPILLGAVARVVLLVLMFASLRDLPSSAHETVSWTVYVPHL</sequence>
<proteinExistence type="predicted"/>
<keyword evidence="4" id="KW-1185">Reference proteome</keyword>
<evidence type="ECO:0000313" key="4">
    <source>
        <dbReference type="Proteomes" id="UP000053647"/>
    </source>
</evidence>
<accession>A0A0C9TUU0</accession>
<protein>
    <submittedName>
        <fullName evidence="3">Uncharacterized protein</fullName>
    </submittedName>
</protein>
<evidence type="ECO:0000256" key="1">
    <source>
        <dbReference type="SAM" id="Phobius"/>
    </source>
</evidence>
<dbReference type="OrthoDB" id="9451547at2759"/>
<evidence type="ECO:0000313" key="3">
    <source>
        <dbReference type="EMBL" id="KIJ14013.1"/>
    </source>
</evidence>
<keyword evidence="2" id="KW-0732">Signal</keyword>
<dbReference type="PANTHER" id="PTHR35043:SF7">
    <property type="entry name" value="TRANSCRIPTION FACTOR DOMAIN-CONTAINING PROTEIN"/>
    <property type="match status" value="1"/>
</dbReference>
<name>A0A0C9TUU0_PAXIN</name>
<dbReference type="EMBL" id="KN819346">
    <property type="protein sequence ID" value="KIJ14013.1"/>
    <property type="molecule type" value="Genomic_DNA"/>
</dbReference>
<feature type="chain" id="PRO_5002203784" evidence="2">
    <location>
        <begin position="18"/>
        <end position="402"/>
    </location>
</feature>